<evidence type="ECO:0000256" key="1">
    <source>
        <dbReference type="SAM" id="Phobius"/>
    </source>
</evidence>
<keyword evidence="1" id="KW-0472">Membrane</keyword>
<feature type="transmembrane region" description="Helical" evidence="1">
    <location>
        <begin position="48"/>
        <end position="65"/>
    </location>
</feature>
<keyword evidence="1" id="KW-0812">Transmembrane</keyword>
<gene>
    <name evidence="2" type="ORF">KSS89_11420</name>
</gene>
<feature type="transmembrane region" description="Helical" evidence="1">
    <location>
        <begin position="86"/>
        <end position="107"/>
    </location>
</feature>
<dbReference type="InterPro" id="IPR018706">
    <property type="entry name" value="DUF2214_membrane"/>
</dbReference>
<evidence type="ECO:0000313" key="2">
    <source>
        <dbReference type="EMBL" id="QXH42795.1"/>
    </source>
</evidence>
<sequence>MLMHWFLAAVHLLGFAGAFAAVLARGSALRRLEKAEAGARSVLMADNAWGLTALMLLATGLPRAFGGYEKGTDYYLHQPLFHLKMALFIAILVLEVLPMSTFIRWRVTLARGAMPDTGRAGLFARISHLQALLLVLMVVAASGMARGVMLAQL</sequence>
<dbReference type="Pfam" id="PF09980">
    <property type="entry name" value="DUF2214"/>
    <property type="match status" value="1"/>
</dbReference>
<feature type="transmembrane region" description="Helical" evidence="1">
    <location>
        <begin position="127"/>
        <end position="149"/>
    </location>
</feature>
<keyword evidence="3" id="KW-1185">Reference proteome</keyword>
<keyword evidence="1" id="KW-1133">Transmembrane helix</keyword>
<evidence type="ECO:0000313" key="3">
    <source>
        <dbReference type="Proteomes" id="UP000693952"/>
    </source>
</evidence>
<name>A0ABX8MW79_9PSED</name>
<organism evidence="2 3">
    <name type="scientific">Pseudomonas sessilinigenes</name>
    <dbReference type="NCBI Taxonomy" id="658629"/>
    <lineage>
        <taxon>Bacteria</taxon>
        <taxon>Pseudomonadati</taxon>
        <taxon>Pseudomonadota</taxon>
        <taxon>Gammaproteobacteria</taxon>
        <taxon>Pseudomonadales</taxon>
        <taxon>Pseudomonadaceae</taxon>
        <taxon>Pseudomonas</taxon>
    </lineage>
</organism>
<dbReference type="Proteomes" id="UP000693952">
    <property type="component" value="Chromosome"/>
</dbReference>
<reference evidence="2" key="1">
    <citation type="submission" date="2021-06" db="EMBL/GenBank/DDBJ databases">
        <title>Updating the genus Pseudomonas: Description of 43 new species and partition of the Pseudomonas putida group.</title>
        <authorList>
            <person name="Girard L."/>
            <person name="Lood C."/>
            <person name="Vandamme P."/>
            <person name="Rokni-Zadeh H."/>
            <person name="van Noort V."/>
            <person name="Hofte M."/>
            <person name="Lavigne R."/>
            <person name="De Mot R."/>
        </authorList>
    </citation>
    <scope>NUCLEOTIDE SEQUENCE</scope>
    <source>
        <strain evidence="2">CMR12a</strain>
    </source>
</reference>
<protein>
    <submittedName>
        <fullName evidence="2">DUF2214 family protein</fullName>
    </submittedName>
</protein>
<proteinExistence type="predicted"/>
<dbReference type="RefSeq" id="WP_124346299.1">
    <property type="nucleotide sequence ID" value="NZ_CP027706.1"/>
</dbReference>
<dbReference type="EMBL" id="CP077074">
    <property type="protein sequence ID" value="QXH42795.1"/>
    <property type="molecule type" value="Genomic_DNA"/>
</dbReference>
<accession>A0ABX8MW79</accession>